<dbReference type="InterPro" id="IPR050564">
    <property type="entry name" value="F420-G6PD/mer"/>
</dbReference>
<dbReference type="Proteomes" id="UP000218385">
    <property type="component" value="Chromosome"/>
</dbReference>
<dbReference type="SUPFAM" id="SSF51679">
    <property type="entry name" value="Bacterial luciferase-like"/>
    <property type="match status" value="1"/>
</dbReference>
<dbReference type="PANTHER" id="PTHR43244:SF2">
    <property type="entry name" value="CONSERVED HYPOTHETICAL ALANINE AND PROLINE-RICH PROTEIN"/>
    <property type="match status" value="1"/>
</dbReference>
<evidence type="ECO:0000313" key="3">
    <source>
        <dbReference type="Proteomes" id="UP000218385"/>
    </source>
</evidence>
<accession>A0AB33ECM1</accession>
<dbReference type="Gene3D" id="3.20.20.30">
    <property type="entry name" value="Luciferase-like domain"/>
    <property type="match status" value="1"/>
</dbReference>
<dbReference type="RefSeq" id="WP_096480513.1">
    <property type="nucleotide sequence ID" value="NZ_CP023466.1"/>
</dbReference>
<sequence>MPKIGLLLDRSTNFLPGPQLAKLAQSIEQLDFESVWLLDAFGREPFIAASFLLANTTKLKVGTGVATVYGRDPTSAAQALQTLSELYPGRFFMGLGASNPAVIAKRKQEWVAPLPKMKAYLADMAEVGLAAVKPDVTAPLYIAAHAPGLQALAVARTQGILTWMMPSAVVAQARERIGGQLDLTAQILCVMTSDASEARRIARAYLAMYLALPYYQDAFEHAGFDRAECTEGGGSDRLIDSVLAWGEPEGVLRRVTEFTEAGASRVVLNVLTSDPAKIGPDGAPEVTGDWNLNRLQVLATAIQPLVV</sequence>
<organism evidence="2 3">
    <name type="scientific">Pseudomonas frederiksbergensis</name>
    <dbReference type="NCBI Taxonomy" id="104087"/>
    <lineage>
        <taxon>Bacteria</taxon>
        <taxon>Pseudomonadati</taxon>
        <taxon>Pseudomonadota</taxon>
        <taxon>Gammaproteobacteria</taxon>
        <taxon>Pseudomonadales</taxon>
        <taxon>Pseudomonadaceae</taxon>
        <taxon>Pseudomonas</taxon>
    </lineage>
</organism>
<dbReference type="EMBL" id="CP023466">
    <property type="protein sequence ID" value="ATE78227.1"/>
    <property type="molecule type" value="Genomic_DNA"/>
</dbReference>
<protein>
    <recommendedName>
        <fullName evidence="1">Luciferase-like domain-containing protein</fullName>
    </recommendedName>
</protein>
<reference evidence="2 3" key="1">
    <citation type="submission" date="2017-09" db="EMBL/GenBank/DDBJ databases">
        <title>Complete Genome sequence of Lysobacter capsici KNU-15.</title>
        <authorList>
            <person name="Kim M.-C."/>
            <person name="Yi H."/>
            <person name="Lee D.-W."/>
            <person name="Shin J.-H."/>
        </authorList>
    </citation>
    <scope>NUCLEOTIDE SEQUENCE [LARGE SCALE GENOMIC DNA]</scope>
    <source>
        <strain evidence="2 3">KNU-15</strain>
    </source>
</reference>
<dbReference type="InterPro" id="IPR036661">
    <property type="entry name" value="Luciferase-like_sf"/>
</dbReference>
<proteinExistence type="predicted"/>
<dbReference type="GO" id="GO:0016705">
    <property type="term" value="F:oxidoreductase activity, acting on paired donors, with incorporation or reduction of molecular oxygen"/>
    <property type="evidence" value="ECO:0007669"/>
    <property type="project" value="InterPro"/>
</dbReference>
<feature type="domain" description="Luciferase-like" evidence="1">
    <location>
        <begin position="20"/>
        <end position="264"/>
    </location>
</feature>
<dbReference type="Pfam" id="PF00296">
    <property type="entry name" value="Bac_luciferase"/>
    <property type="match status" value="1"/>
</dbReference>
<evidence type="ECO:0000259" key="1">
    <source>
        <dbReference type="Pfam" id="PF00296"/>
    </source>
</evidence>
<evidence type="ECO:0000313" key="2">
    <source>
        <dbReference type="EMBL" id="ATE78227.1"/>
    </source>
</evidence>
<dbReference type="InterPro" id="IPR011251">
    <property type="entry name" value="Luciferase-like_dom"/>
</dbReference>
<dbReference type="AlphaFoldDB" id="A0AB33ECM1"/>
<gene>
    <name evidence="2" type="ORF">CNN82_18000</name>
</gene>
<name>A0AB33ECM1_9PSED</name>
<dbReference type="PANTHER" id="PTHR43244">
    <property type="match status" value="1"/>
</dbReference>